<evidence type="ECO:0000313" key="3">
    <source>
        <dbReference type="Proteomes" id="UP001595583"/>
    </source>
</evidence>
<dbReference type="RefSeq" id="WP_378219677.1">
    <property type="nucleotide sequence ID" value="NZ_JBHRTK010000008.1"/>
</dbReference>
<gene>
    <name evidence="2" type="ORF">ACFOHJ_06525</name>
</gene>
<reference evidence="3" key="1">
    <citation type="journal article" date="2019" name="Int. J. Syst. Evol. Microbiol.">
        <title>The Global Catalogue of Microorganisms (GCM) 10K type strain sequencing project: providing services to taxonomists for standard genome sequencing and annotation.</title>
        <authorList>
            <consortium name="The Broad Institute Genomics Platform"/>
            <consortium name="The Broad Institute Genome Sequencing Center for Infectious Disease"/>
            <person name="Wu L."/>
            <person name="Ma J."/>
        </authorList>
    </citation>
    <scope>NUCLEOTIDE SEQUENCE [LARGE SCALE GENOMIC DNA]</scope>
    <source>
        <strain evidence="3">KCTC 52165</strain>
    </source>
</reference>
<dbReference type="InterPro" id="IPR052077">
    <property type="entry name" value="CcrZ_PhaseVar_Mediator"/>
</dbReference>
<protein>
    <submittedName>
        <fullName evidence="2">Phosphotransferase</fullName>
    </submittedName>
</protein>
<dbReference type="EMBL" id="JBHRTK010000008">
    <property type="protein sequence ID" value="MFC3205858.1"/>
    <property type="molecule type" value="Genomic_DNA"/>
</dbReference>
<feature type="domain" description="Aminoglycoside phosphotransferase" evidence="1">
    <location>
        <begin position="46"/>
        <end position="257"/>
    </location>
</feature>
<keyword evidence="3" id="KW-1185">Reference proteome</keyword>
<dbReference type="InterPro" id="IPR011009">
    <property type="entry name" value="Kinase-like_dom_sf"/>
</dbReference>
<dbReference type="PANTHER" id="PTHR40086:SF1">
    <property type="entry name" value="CELL CYCLE REGULATOR CCRZ"/>
    <property type="match status" value="1"/>
</dbReference>
<dbReference type="Pfam" id="PF01636">
    <property type="entry name" value="APH"/>
    <property type="match status" value="1"/>
</dbReference>
<sequence length="329" mass="37207">MNAIVLEENMLADRTEIERQRRAQAVAAEFAYGGAVEAQEVAVEALAGMTNRNYLANALGKRFVVRIPGEGTEEYIDRKADEEAGRLTSDIGVNAPVVYYDPKTGTQITRFIEGCVTMSAEVFKDPGAVRRAAVSFHKLHTSGRKLKNDFNEKTVAQEYLDVLKARNAQLPDGYEKMQKQADLIRDVLRATAQETVPCHNDPAPENLVDTGERVYILDWEFAGNNDPFWDLADLSVETAFTEEQDRILLEAYLGRPPRESEYGRIVLYKSLAFLLWTLWGVLQHVNANPRPAYHFASYWDYAMDRFTKCQAIMNSDRFAALLEAVRLRA</sequence>
<accession>A0ABV7K8R5</accession>
<dbReference type="CDD" id="cd05151">
    <property type="entry name" value="ChoK-like"/>
    <property type="match status" value="1"/>
</dbReference>
<name>A0ABV7K8R5_9HYPH</name>
<proteinExistence type="predicted"/>
<dbReference type="SUPFAM" id="SSF56112">
    <property type="entry name" value="Protein kinase-like (PK-like)"/>
    <property type="match status" value="1"/>
</dbReference>
<dbReference type="InterPro" id="IPR002575">
    <property type="entry name" value="Aminoglycoside_PTrfase"/>
</dbReference>
<dbReference type="Gene3D" id="3.90.1200.10">
    <property type="match status" value="1"/>
</dbReference>
<evidence type="ECO:0000259" key="1">
    <source>
        <dbReference type="Pfam" id="PF01636"/>
    </source>
</evidence>
<dbReference type="Gene3D" id="3.30.200.20">
    <property type="entry name" value="Phosphorylase Kinase, domain 1"/>
    <property type="match status" value="1"/>
</dbReference>
<dbReference type="Proteomes" id="UP001595583">
    <property type="component" value="Unassembled WGS sequence"/>
</dbReference>
<comment type="caution">
    <text evidence="2">The sequence shown here is derived from an EMBL/GenBank/DDBJ whole genome shotgun (WGS) entry which is preliminary data.</text>
</comment>
<dbReference type="PANTHER" id="PTHR40086">
    <property type="entry name" value="PHOSPHOTRANSFERASE YTMP-RELATED"/>
    <property type="match status" value="1"/>
</dbReference>
<organism evidence="2 3">
    <name type="scientific">Aquamicrobium soli</name>
    <dbReference type="NCBI Taxonomy" id="1811518"/>
    <lineage>
        <taxon>Bacteria</taxon>
        <taxon>Pseudomonadati</taxon>
        <taxon>Pseudomonadota</taxon>
        <taxon>Alphaproteobacteria</taxon>
        <taxon>Hyphomicrobiales</taxon>
        <taxon>Phyllobacteriaceae</taxon>
        <taxon>Aquamicrobium</taxon>
    </lineage>
</organism>
<evidence type="ECO:0000313" key="2">
    <source>
        <dbReference type="EMBL" id="MFC3205858.1"/>
    </source>
</evidence>